<keyword evidence="8" id="KW-1185">Reference proteome</keyword>
<dbReference type="GO" id="GO:0016020">
    <property type="term" value="C:membrane"/>
    <property type="evidence" value="ECO:0007669"/>
    <property type="project" value="UniProtKB-SubCell"/>
</dbReference>
<evidence type="ECO:0000256" key="1">
    <source>
        <dbReference type="ARBA" id="ARBA00004141"/>
    </source>
</evidence>
<gene>
    <name evidence="7" type="ORF">LNINA_LOCUS10362</name>
</gene>
<proteinExistence type="inferred from homology"/>
<keyword evidence="4 6" id="KW-1133">Transmembrane helix</keyword>
<evidence type="ECO:0000256" key="4">
    <source>
        <dbReference type="ARBA" id="ARBA00022989"/>
    </source>
</evidence>
<keyword evidence="5 6" id="KW-0472">Membrane</keyword>
<evidence type="ECO:0000313" key="8">
    <source>
        <dbReference type="Proteomes" id="UP001497472"/>
    </source>
</evidence>
<dbReference type="InterPro" id="IPR009311">
    <property type="entry name" value="IFI6/IFI27-like"/>
</dbReference>
<dbReference type="Pfam" id="PF06140">
    <property type="entry name" value="Ifi-6-16"/>
    <property type="match status" value="1"/>
</dbReference>
<dbReference type="AlphaFoldDB" id="A0AAV1JR83"/>
<accession>A0AAV1JR83</accession>
<evidence type="ECO:0000313" key="7">
    <source>
        <dbReference type="EMBL" id="CAK1551199.1"/>
    </source>
</evidence>
<evidence type="ECO:0000256" key="3">
    <source>
        <dbReference type="ARBA" id="ARBA00022692"/>
    </source>
</evidence>
<dbReference type="Proteomes" id="UP001497472">
    <property type="component" value="Unassembled WGS sequence"/>
</dbReference>
<evidence type="ECO:0000256" key="2">
    <source>
        <dbReference type="ARBA" id="ARBA00007262"/>
    </source>
</evidence>
<comment type="caution">
    <text evidence="7">The sequence shown here is derived from an EMBL/GenBank/DDBJ whole genome shotgun (WGS) entry which is preliminary data.</text>
</comment>
<protein>
    <submittedName>
        <fullName evidence="7">Uncharacterized protein</fullName>
    </submittedName>
</protein>
<evidence type="ECO:0000256" key="5">
    <source>
        <dbReference type="ARBA" id="ARBA00023136"/>
    </source>
</evidence>
<keyword evidence="3 6" id="KW-0812">Transmembrane</keyword>
<dbReference type="Gene3D" id="6.10.110.10">
    <property type="match status" value="1"/>
</dbReference>
<reference evidence="7 8" key="1">
    <citation type="submission" date="2023-11" db="EMBL/GenBank/DDBJ databases">
        <authorList>
            <person name="Okamura Y."/>
        </authorList>
    </citation>
    <scope>NUCLEOTIDE SEQUENCE [LARGE SCALE GENOMIC DNA]</scope>
</reference>
<organism evidence="7 8">
    <name type="scientific">Leptosia nina</name>
    <dbReference type="NCBI Taxonomy" id="320188"/>
    <lineage>
        <taxon>Eukaryota</taxon>
        <taxon>Metazoa</taxon>
        <taxon>Ecdysozoa</taxon>
        <taxon>Arthropoda</taxon>
        <taxon>Hexapoda</taxon>
        <taxon>Insecta</taxon>
        <taxon>Pterygota</taxon>
        <taxon>Neoptera</taxon>
        <taxon>Endopterygota</taxon>
        <taxon>Lepidoptera</taxon>
        <taxon>Glossata</taxon>
        <taxon>Ditrysia</taxon>
        <taxon>Papilionoidea</taxon>
        <taxon>Pieridae</taxon>
        <taxon>Pierinae</taxon>
        <taxon>Leptosia</taxon>
    </lineage>
</organism>
<sequence length="105" mass="10726">MVTLIWELIVYIISNKTLYYDASAIYEKTSIMDLLCALAVNILGGVAIYGTAGIATPFVAPMLGFGSSGIAASSVAAAAQSYYGNLAAGSIISQLTAAVMVAPTP</sequence>
<comment type="subcellular location">
    <subcellularLocation>
        <location evidence="1">Membrane</location>
        <topology evidence="1">Multi-pass membrane protein</topology>
    </subcellularLocation>
</comment>
<name>A0AAV1JR83_9NEOP</name>
<comment type="similarity">
    <text evidence="2">Belongs to the IFI6/IFI27 family.</text>
</comment>
<feature type="transmembrane region" description="Helical" evidence="6">
    <location>
        <begin position="34"/>
        <end position="52"/>
    </location>
</feature>
<evidence type="ECO:0000256" key="6">
    <source>
        <dbReference type="SAM" id="Phobius"/>
    </source>
</evidence>
<dbReference type="InterPro" id="IPR038213">
    <property type="entry name" value="IFI6/IFI27-like_sf"/>
</dbReference>
<dbReference type="EMBL" id="CAVLEF010000122">
    <property type="protein sequence ID" value="CAK1551199.1"/>
    <property type="molecule type" value="Genomic_DNA"/>
</dbReference>